<feature type="compositionally biased region" description="Low complexity" evidence="14">
    <location>
        <begin position="421"/>
        <end position="439"/>
    </location>
</feature>
<dbReference type="GO" id="GO:0045010">
    <property type="term" value="P:actin nucleation"/>
    <property type="evidence" value="ECO:0007669"/>
    <property type="project" value="InterPro"/>
</dbReference>
<protein>
    <recommendedName>
        <fullName evidence="15">KIND domain-containing protein</fullName>
    </recommendedName>
</protein>
<dbReference type="GO" id="GO:0005938">
    <property type="term" value="C:cell cortex"/>
    <property type="evidence" value="ECO:0007669"/>
    <property type="project" value="TreeGrafter"/>
</dbReference>
<dbReference type="InterPro" id="IPR029901">
    <property type="entry name" value="Spire"/>
</dbReference>
<dbReference type="Ensembl" id="ENSCSAVT00000020097.1">
    <property type="protein sequence ID" value="ENSCSAVP00000019884.1"/>
    <property type="gene ID" value="ENSCSAVG00000011681.1"/>
</dbReference>
<dbReference type="PANTHER" id="PTHR21345">
    <property type="entry name" value="SPIRE"/>
    <property type="match status" value="1"/>
</dbReference>
<dbReference type="FunCoup" id="H2ZQL8">
    <property type="interactions" value="2"/>
</dbReference>
<evidence type="ECO:0000256" key="12">
    <source>
        <dbReference type="ARBA" id="ARBA00023212"/>
    </source>
</evidence>
<evidence type="ECO:0000259" key="15">
    <source>
        <dbReference type="PROSITE" id="PS51377"/>
    </source>
</evidence>
<keyword evidence="13" id="KW-0968">Cytoplasmic vesicle</keyword>
<dbReference type="GO" id="GO:0005886">
    <property type="term" value="C:plasma membrane"/>
    <property type="evidence" value="ECO:0007669"/>
    <property type="project" value="UniProtKB-SubCell"/>
</dbReference>
<reference evidence="16" key="2">
    <citation type="submission" date="2025-08" db="UniProtKB">
        <authorList>
            <consortium name="Ensembl"/>
        </authorList>
    </citation>
    <scope>IDENTIFICATION</scope>
</reference>
<keyword evidence="10" id="KW-0472">Membrane</keyword>
<keyword evidence="8" id="KW-0677">Repeat</keyword>
<dbReference type="AlphaFoldDB" id="H2ZQL8"/>
<dbReference type="PANTHER" id="PTHR21345:SF3">
    <property type="entry name" value="PROTEIN SPIRE"/>
    <property type="match status" value="1"/>
</dbReference>
<dbReference type="STRING" id="51511.ENSCSAVP00000019884"/>
<dbReference type="OMA" id="GPPRMCT"/>
<dbReference type="InterPro" id="IPR013083">
    <property type="entry name" value="Znf_RING/FYVE/PHD"/>
</dbReference>
<organism evidence="16 17">
    <name type="scientific">Ciona savignyi</name>
    <name type="common">Pacific transparent sea squirt</name>
    <dbReference type="NCBI Taxonomy" id="51511"/>
    <lineage>
        <taxon>Eukaryota</taxon>
        <taxon>Metazoa</taxon>
        <taxon>Chordata</taxon>
        <taxon>Tunicata</taxon>
        <taxon>Ascidiacea</taxon>
        <taxon>Phlebobranchia</taxon>
        <taxon>Cionidae</taxon>
        <taxon>Ciona</taxon>
    </lineage>
</organism>
<keyword evidence="6" id="KW-1003">Cell membrane</keyword>
<evidence type="ECO:0000313" key="16">
    <source>
        <dbReference type="Ensembl" id="ENSCSAVP00000019884.1"/>
    </source>
</evidence>
<keyword evidence="9" id="KW-0653">Protein transport</keyword>
<dbReference type="GO" id="GO:0030659">
    <property type="term" value="C:cytoplasmic vesicle membrane"/>
    <property type="evidence" value="ECO:0007669"/>
    <property type="project" value="UniProtKB-SubCell"/>
</dbReference>
<dbReference type="GeneTree" id="ENSGT00390000003058"/>
<evidence type="ECO:0000256" key="11">
    <source>
        <dbReference type="ARBA" id="ARBA00023203"/>
    </source>
</evidence>
<name>H2ZQL8_CIOSA</name>
<evidence type="ECO:0000256" key="2">
    <source>
        <dbReference type="ARBA" id="ARBA00004245"/>
    </source>
</evidence>
<dbReference type="InParanoid" id="H2ZQL8"/>
<dbReference type="eggNOG" id="ENOG502QQPN">
    <property type="taxonomic scope" value="Eukaryota"/>
</dbReference>
<dbReference type="Proteomes" id="UP000007875">
    <property type="component" value="Unassembled WGS sequence"/>
</dbReference>
<dbReference type="SMART" id="SM00750">
    <property type="entry name" value="KIND"/>
    <property type="match status" value="1"/>
</dbReference>
<reference evidence="17" key="1">
    <citation type="submission" date="2003-08" db="EMBL/GenBank/DDBJ databases">
        <authorList>
            <person name="Birren B."/>
            <person name="Nusbaum C."/>
            <person name="Abebe A."/>
            <person name="Abouelleil A."/>
            <person name="Adekoya E."/>
            <person name="Ait-zahra M."/>
            <person name="Allen N."/>
            <person name="Allen T."/>
            <person name="An P."/>
            <person name="Anderson M."/>
            <person name="Anderson S."/>
            <person name="Arachchi H."/>
            <person name="Armbruster J."/>
            <person name="Bachantsang P."/>
            <person name="Baldwin J."/>
            <person name="Barry A."/>
            <person name="Bayul T."/>
            <person name="Blitshsteyn B."/>
            <person name="Bloom T."/>
            <person name="Blye J."/>
            <person name="Boguslavskiy L."/>
            <person name="Borowsky M."/>
            <person name="Boukhgalter B."/>
            <person name="Brunache A."/>
            <person name="Butler J."/>
            <person name="Calixte N."/>
            <person name="Calvo S."/>
            <person name="Camarata J."/>
            <person name="Campo K."/>
            <person name="Chang J."/>
            <person name="Cheshatsang Y."/>
            <person name="Citroen M."/>
            <person name="Collymore A."/>
            <person name="Considine T."/>
            <person name="Cook A."/>
            <person name="Cooke P."/>
            <person name="Corum B."/>
            <person name="Cuomo C."/>
            <person name="David R."/>
            <person name="Dawoe T."/>
            <person name="Degray S."/>
            <person name="Dodge S."/>
            <person name="Dooley K."/>
            <person name="Dorje P."/>
            <person name="Dorjee K."/>
            <person name="Dorris L."/>
            <person name="Duffey N."/>
            <person name="Dupes A."/>
            <person name="Elkins T."/>
            <person name="Engels R."/>
            <person name="Erickson J."/>
            <person name="Farina A."/>
            <person name="Faro S."/>
            <person name="Ferreira P."/>
            <person name="Fischer H."/>
            <person name="Fitzgerald M."/>
            <person name="Foley K."/>
            <person name="Gage D."/>
            <person name="Galagan J."/>
            <person name="Gearin G."/>
            <person name="Gnerre S."/>
            <person name="Gnirke A."/>
            <person name="Goyette A."/>
            <person name="Graham J."/>
            <person name="Grandbois E."/>
            <person name="Gyaltsen K."/>
            <person name="Hafez N."/>
            <person name="Hagopian D."/>
            <person name="Hagos B."/>
            <person name="Hall J."/>
            <person name="Hatcher B."/>
            <person name="Heller A."/>
            <person name="Higgins H."/>
            <person name="Honan T."/>
            <person name="Horn A."/>
            <person name="Houde N."/>
            <person name="Hughes L."/>
            <person name="Hulme W."/>
            <person name="Husby E."/>
            <person name="Iliev I."/>
            <person name="Jaffe D."/>
            <person name="Jones C."/>
            <person name="Kamal M."/>
            <person name="Kamat A."/>
            <person name="Kamvysselis M."/>
            <person name="Karlsson E."/>
            <person name="Kells C."/>
            <person name="Kieu A."/>
            <person name="Kisner P."/>
            <person name="Kodira C."/>
            <person name="Kulbokas E."/>
            <person name="Labutti K."/>
            <person name="Lama D."/>
            <person name="Landers T."/>
            <person name="Leger J."/>
            <person name="Levine S."/>
            <person name="Lewis D."/>
            <person name="Lewis T."/>
            <person name="Lindblad-toh K."/>
            <person name="Liu X."/>
            <person name="Lokyitsang T."/>
            <person name="Lokyitsang Y."/>
            <person name="Lucien O."/>
            <person name="Lui A."/>
            <person name="Ma L.J."/>
            <person name="Mabbitt R."/>
            <person name="Macdonald J."/>
            <person name="Maclean C."/>
            <person name="Major J."/>
            <person name="Manning J."/>
            <person name="Marabella R."/>
            <person name="Maru K."/>
            <person name="Matthews C."/>
            <person name="Mauceli E."/>
            <person name="Mccarthy M."/>
            <person name="Mcdonough S."/>
            <person name="Mcghee T."/>
            <person name="Meldrim J."/>
            <person name="Meneus L."/>
            <person name="Mesirov J."/>
            <person name="Mihalev A."/>
            <person name="Mihova T."/>
            <person name="Mikkelsen T."/>
            <person name="Mlenga V."/>
            <person name="Moru K."/>
            <person name="Mozes J."/>
            <person name="Mulrain L."/>
            <person name="Munson G."/>
            <person name="Naylor J."/>
            <person name="Newes C."/>
            <person name="Nguyen C."/>
            <person name="Nguyen N."/>
            <person name="Nguyen T."/>
            <person name="Nicol R."/>
            <person name="Nielsen C."/>
            <person name="Nizzari M."/>
            <person name="Norbu C."/>
            <person name="Norbu N."/>
            <person name="O'donnell P."/>
            <person name="Okoawo O."/>
            <person name="O'leary S."/>
            <person name="Omotosho B."/>
            <person name="O'neill K."/>
            <person name="Osman S."/>
            <person name="Parker S."/>
            <person name="Perrin D."/>
            <person name="Phunkhang P."/>
            <person name="Piqani B."/>
            <person name="Purcell S."/>
            <person name="Rachupka T."/>
            <person name="Ramasamy U."/>
            <person name="Rameau R."/>
            <person name="Ray V."/>
            <person name="Raymond C."/>
            <person name="Retta R."/>
            <person name="Richardson S."/>
            <person name="Rise C."/>
            <person name="Rodriguez J."/>
            <person name="Rogers J."/>
            <person name="Rogov P."/>
            <person name="Rutman M."/>
            <person name="Schupbach R."/>
            <person name="Seaman C."/>
            <person name="Settipalli S."/>
            <person name="Sharpe T."/>
            <person name="Sheridan J."/>
            <person name="Sherpa N."/>
            <person name="Shi J."/>
            <person name="Smirnov S."/>
            <person name="Smith C."/>
            <person name="Sougnez C."/>
            <person name="Spencer B."/>
            <person name="Stalker J."/>
            <person name="Stange-thomann N."/>
            <person name="Stavropoulos S."/>
            <person name="Stetson K."/>
            <person name="Stone C."/>
            <person name="Stone S."/>
            <person name="Stubbs M."/>
            <person name="Talamas J."/>
            <person name="Tchuinga P."/>
            <person name="Tenzing P."/>
            <person name="Tesfaye S."/>
            <person name="Theodore J."/>
            <person name="Thoulutsang Y."/>
            <person name="Topham K."/>
            <person name="Towey S."/>
            <person name="Tsamla T."/>
            <person name="Tsomo N."/>
            <person name="Vallee D."/>
            <person name="Vassiliev H."/>
            <person name="Venkataraman V."/>
            <person name="Vinson J."/>
            <person name="Vo A."/>
            <person name="Wade C."/>
            <person name="Wang S."/>
            <person name="Wangchuk T."/>
            <person name="Wangdi T."/>
            <person name="Whittaker C."/>
            <person name="Wilkinson J."/>
            <person name="Wu Y."/>
            <person name="Wyman D."/>
            <person name="Yadav S."/>
            <person name="Yang S."/>
            <person name="Yang X."/>
            <person name="Yeager S."/>
            <person name="Yee E."/>
            <person name="Young G."/>
            <person name="Zainoun J."/>
            <person name="Zembeck L."/>
            <person name="Zimmer A."/>
            <person name="Zody M."/>
            <person name="Lander E."/>
        </authorList>
    </citation>
    <scope>NUCLEOTIDE SEQUENCE [LARGE SCALE GENOMIC DNA]</scope>
</reference>
<dbReference type="GO" id="GO:0040038">
    <property type="term" value="P:polar body extrusion after meiotic divisions"/>
    <property type="evidence" value="ECO:0007669"/>
    <property type="project" value="TreeGrafter"/>
</dbReference>
<evidence type="ECO:0000313" key="17">
    <source>
        <dbReference type="Proteomes" id="UP000007875"/>
    </source>
</evidence>
<feature type="compositionally biased region" description="Acidic residues" evidence="14">
    <location>
        <begin position="382"/>
        <end position="394"/>
    </location>
</feature>
<feature type="domain" description="KIND" evidence="15">
    <location>
        <begin position="1"/>
        <end position="179"/>
    </location>
</feature>
<keyword evidence="12" id="KW-0206">Cytoskeleton</keyword>
<dbReference type="Gene3D" id="3.30.40.10">
    <property type="entry name" value="Zinc/RING finger domain, C3HC4 (zinc finger)"/>
    <property type="match status" value="1"/>
</dbReference>
<dbReference type="SUPFAM" id="SSF57903">
    <property type="entry name" value="FYVE/PHD zinc finger"/>
    <property type="match status" value="1"/>
</dbReference>
<dbReference type="InterPro" id="IPR011011">
    <property type="entry name" value="Znf_FYVE_PHD"/>
</dbReference>
<evidence type="ECO:0000256" key="5">
    <source>
        <dbReference type="ARBA" id="ARBA00022448"/>
    </source>
</evidence>
<dbReference type="GO" id="GO:0005856">
    <property type="term" value="C:cytoskeleton"/>
    <property type="evidence" value="ECO:0007669"/>
    <property type="project" value="UniProtKB-SubCell"/>
</dbReference>
<evidence type="ECO:0000256" key="14">
    <source>
        <dbReference type="SAM" id="MobiDB-lite"/>
    </source>
</evidence>
<evidence type="ECO:0000256" key="13">
    <source>
        <dbReference type="ARBA" id="ARBA00023329"/>
    </source>
</evidence>
<evidence type="ECO:0000256" key="4">
    <source>
        <dbReference type="ARBA" id="ARBA00010956"/>
    </source>
</evidence>
<comment type="similarity">
    <text evidence="4">Belongs to the spire family.</text>
</comment>
<dbReference type="GO" id="GO:0051639">
    <property type="term" value="P:actin filament network formation"/>
    <property type="evidence" value="ECO:0007669"/>
    <property type="project" value="TreeGrafter"/>
</dbReference>
<feature type="region of interest" description="Disordered" evidence="14">
    <location>
        <begin position="382"/>
        <end position="489"/>
    </location>
</feature>
<dbReference type="GO" id="GO:0036089">
    <property type="term" value="P:cleavage furrow formation"/>
    <property type="evidence" value="ECO:0007669"/>
    <property type="project" value="TreeGrafter"/>
</dbReference>
<keyword evidence="17" id="KW-1185">Reference proteome</keyword>
<keyword evidence="5" id="KW-0813">Transport</keyword>
<comment type="subcellular location">
    <subcellularLocation>
        <location evidence="3">Cell membrane</location>
        <topology evidence="3">Peripheral membrane protein</topology>
        <orientation evidence="3">Cytoplasmic side</orientation>
    </subcellularLocation>
    <subcellularLocation>
        <location evidence="2">Cytoplasm</location>
        <location evidence="2">Cytoskeleton</location>
    </subcellularLocation>
    <subcellularLocation>
        <location evidence="1">Cytoplasmic vesicle membrane</location>
        <topology evidence="1">Peripheral membrane protein</topology>
        <orientation evidence="1">Cytoplasmic side</orientation>
    </subcellularLocation>
</comment>
<dbReference type="Pfam" id="PF16474">
    <property type="entry name" value="KIND"/>
    <property type="match status" value="1"/>
</dbReference>
<dbReference type="GO" id="GO:0051295">
    <property type="term" value="P:establishment of meiotic spindle localization"/>
    <property type="evidence" value="ECO:0007669"/>
    <property type="project" value="TreeGrafter"/>
</dbReference>
<dbReference type="GO" id="GO:0003779">
    <property type="term" value="F:actin binding"/>
    <property type="evidence" value="ECO:0007669"/>
    <property type="project" value="UniProtKB-KW"/>
</dbReference>
<dbReference type="Gene3D" id="1.10.510.10">
    <property type="entry name" value="Transferase(Phosphotransferase) domain 1"/>
    <property type="match status" value="1"/>
</dbReference>
<keyword evidence="11" id="KW-0009">Actin-binding</keyword>
<evidence type="ECO:0000256" key="1">
    <source>
        <dbReference type="ARBA" id="ARBA00004180"/>
    </source>
</evidence>
<evidence type="ECO:0000256" key="7">
    <source>
        <dbReference type="ARBA" id="ARBA00022490"/>
    </source>
</evidence>
<evidence type="ECO:0000256" key="8">
    <source>
        <dbReference type="ARBA" id="ARBA00022737"/>
    </source>
</evidence>
<proteinExistence type="inferred from homology"/>
<keyword evidence="7" id="KW-0963">Cytoplasm</keyword>
<reference evidence="16" key="3">
    <citation type="submission" date="2025-09" db="UniProtKB">
        <authorList>
            <consortium name="Ensembl"/>
        </authorList>
    </citation>
    <scope>IDENTIFICATION</scope>
</reference>
<evidence type="ECO:0000256" key="6">
    <source>
        <dbReference type="ARBA" id="ARBA00022475"/>
    </source>
</evidence>
<dbReference type="GO" id="GO:0048193">
    <property type="term" value="P:Golgi vesicle transport"/>
    <property type="evidence" value="ECO:0007669"/>
    <property type="project" value="TreeGrafter"/>
</dbReference>
<dbReference type="GO" id="GO:0030041">
    <property type="term" value="P:actin filament polymerization"/>
    <property type="evidence" value="ECO:0007669"/>
    <property type="project" value="TreeGrafter"/>
</dbReference>
<dbReference type="GO" id="GO:0015031">
    <property type="term" value="P:protein transport"/>
    <property type="evidence" value="ECO:0007669"/>
    <property type="project" value="UniProtKB-KW"/>
</dbReference>
<evidence type="ECO:0000256" key="9">
    <source>
        <dbReference type="ARBA" id="ARBA00022927"/>
    </source>
</evidence>
<feature type="region of interest" description="Disordered" evidence="14">
    <location>
        <begin position="533"/>
        <end position="559"/>
    </location>
</feature>
<dbReference type="GO" id="GO:0008017">
    <property type="term" value="F:microtubule binding"/>
    <property type="evidence" value="ECO:0007669"/>
    <property type="project" value="TreeGrafter"/>
</dbReference>
<accession>H2ZQL8</accession>
<evidence type="ECO:0000256" key="3">
    <source>
        <dbReference type="ARBA" id="ARBA00004413"/>
    </source>
</evidence>
<dbReference type="InterPro" id="IPR011019">
    <property type="entry name" value="KIND_dom"/>
</dbReference>
<evidence type="ECO:0000256" key="10">
    <source>
        <dbReference type="ARBA" id="ARBA00023136"/>
    </source>
</evidence>
<sequence>MNLKEIVECFNAPIKEEQAWAVCHQCGKYLKKQESENIDLSKPRYTAPEGLHAAYFGENGLIDLLGEPTEFSEEITLGRVGLVVFSALNYGLGAHQEQEISLSLDDVISRMTAHLQTGADEEYHDEGYDGDKQTTDTGYQSCTIDELLTFCESRLSQRWEADAHYTAVCSAMLREAQELKIFLSKVESANQSLRKLTQVTSSSRDPHAESPDEIPNLGFADWAHLWMQVLDQLRKGVTRLKKVEQQTRNSVEYELTPYEILMEDIRQKKYTLKKVTQFELLPPQVKKSAHDVILEFIRSRPNLSPAHQRILAPTPPRSKSLHEQLIEQIHEQAVPLRSIDNLSIKPSRTFDVGKRPDTESIVGMTSSKSCRRILKLENLSDDENDSFTESDSDYDVTCGHNDVNTTEDLDQSYSPFRPFNRSATSSARSSGTSGVSSSSHGDASELTPATHRPLSIRFSDSVRRKRLLPLELPPSPAKTPTDSPAGHLPSFVPSFLSKLPSRALRRSQSVALRSNHTPRPSLVDRKITWLDPLSPESTTKNDVMLPPPPRSPVTAEEKRQYFRRTKSERKRNTTVDCSDWQQPVASLSLTVEEVMHIRQVLTRAELEKFQSDKELYRALKNEKVVCFTCRTKKFTVFSWPNTCEICKMKICSKCTRKVRAPTNKYLETPVFTLSPSMHKMSGAHSVYSFTRFDSKHQPVSPINLLREQYQRDSGESITSQIWNRSRKMDVCCECHLLLSGVVNSSREVARQHIYTSNAA</sequence>
<dbReference type="PROSITE" id="PS51377">
    <property type="entry name" value="KIND"/>
    <property type="match status" value="1"/>
</dbReference>